<dbReference type="GO" id="GO:0003714">
    <property type="term" value="F:transcription corepressor activity"/>
    <property type="evidence" value="ECO:0007669"/>
    <property type="project" value="TreeGrafter"/>
</dbReference>
<evidence type="ECO:0000256" key="1">
    <source>
        <dbReference type="SAM" id="Coils"/>
    </source>
</evidence>
<feature type="compositionally biased region" description="Basic and acidic residues" evidence="2">
    <location>
        <begin position="332"/>
        <end position="349"/>
    </location>
</feature>
<evidence type="ECO:0000259" key="3">
    <source>
        <dbReference type="Pfam" id="PF12927"/>
    </source>
</evidence>
<dbReference type="GO" id="GO:0003682">
    <property type="term" value="F:chromatin binding"/>
    <property type="evidence" value="ECO:0007669"/>
    <property type="project" value="TreeGrafter"/>
</dbReference>
<feature type="compositionally biased region" description="Acidic residues" evidence="2">
    <location>
        <begin position="296"/>
        <end position="323"/>
    </location>
</feature>
<comment type="caution">
    <text evidence="4">The sequence shown here is derived from an EMBL/GenBank/DDBJ whole genome shotgun (WGS) entry which is preliminary data.</text>
</comment>
<feature type="region of interest" description="Disordered" evidence="2">
    <location>
        <begin position="572"/>
        <end position="599"/>
    </location>
</feature>
<dbReference type="PANTHER" id="PTHR15111:SF0">
    <property type="entry name" value="UNCONVENTIONAL PREFOLDIN RPB5 INTERACTOR 1"/>
    <property type="match status" value="1"/>
</dbReference>
<feature type="compositionally biased region" description="Acidic residues" evidence="2">
    <location>
        <begin position="373"/>
        <end position="384"/>
    </location>
</feature>
<feature type="compositionally biased region" description="Basic and acidic residues" evidence="2">
    <location>
        <begin position="413"/>
        <end position="433"/>
    </location>
</feature>
<dbReference type="OrthoDB" id="21413at2759"/>
<sequence>MGSVRDSLADLERHRQILEQSVTRLEESLDEWRQWKREYETLRDEVKLLPPEARRKELTRTRQSFKGDLVDDKVLVEIFGKNDSGKPSQIIGVVSNRIDYVARNVETLAKQLTMAENKLAAARVVTNPEAEDEDGLPITEIVEELDDDDNVVSFDLRTAGSNQTRLLEALEKAGITEDAARDPETPTPATQKQNQTSMAVTKSPAPSAETQAQPKKKKGVTFAEDTVSGEKQPLSKTAKKVEEIMRMAEEQESVIDQPVIPVDEPDEYAQLRRDMLAYNLADPAPVVAELQIDEGPFSDDEFDTLDYSEFEEDEDEDDDEDEDQWGRSTGRVIDEEYRQKMIEIQERLMKQMSGQADALEDESSNRAGGDAGKEDDESDQDEMEGIGRIRIKAFTPIPSSMESPAQAEPTGESEAKKSVRFAEKLDISDKPASRPDTTPVKPPTKPVVDPLSDVVERSGIQDTTPAPGPTKKASRFKKERASAEPNHLFASPAATGGTFILPERPVAERPTAPSGPEGQTLATTVLERDGPLEAQEPDELDASLLQQEVAVEYNRMRNKMIQRQGGFMKEDESVIRPLDEEEGGPKRMSKFKAARLARS</sequence>
<dbReference type="GO" id="GO:0000122">
    <property type="term" value="P:negative regulation of transcription by RNA polymerase II"/>
    <property type="evidence" value="ECO:0007669"/>
    <property type="project" value="TreeGrafter"/>
</dbReference>
<accession>A0A1Y2DF69</accession>
<dbReference type="InterPro" id="IPR024325">
    <property type="entry name" value="DUF3835"/>
</dbReference>
<dbReference type="PANTHER" id="PTHR15111">
    <property type="entry name" value="RNA POLYMERASE II SUBUNIT 5-MEDIATING PROTEIN NNX3"/>
    <property type="match status" value="1"/>
</dbReference>
<name>A0A1Y2DF69_9PEZI</name>
<feature type="compositionally biased region" description="Basic residues" evidence="2">
    <location>
        <begin position="587"/>
        <end position="599"/>
    </location>
</feature>
<dbReference type="AlphaFoldDB" id="A0A1Y2DF69"/>
<dbReference type="Pfam" id="PF13758">
    <property type="entry name" value="Prefoldin_3"/>
    <property type="match status" value="1"/>
</dbReference>
<proteinExistence type="predicted"/>
<dbReference type="InParanoid" id="A0A1Y2DF69"/>
<feature type="compositionally biased region" description="Polar residues" evidence="2">
    <location>
        <begin position="187"/>
        <end position="200"/>
    </location>
</feature>
<dbReference type="Pfam" id="PF12927">
    <property type="entry name" value="DUF3835"/>
    <property type="match status" value="1"/>
</dbReference>
<feature type="compositionally biased region" description="Basic and acidic residues" evidence="2">
    <location>
        <begin position="175"/>
        <end position="184"/>
    </location>
</feature>
<dbReference type="Proteomes" id="UP000193689">
    <property type="component" value="Unassembled WGS sequence"/>
</dbReference>
<dbReference type="GO" id="GO:0019212">
    <property type="term" value="F:phosphatase inhibitor activity"/>
    <property type="evidence" value="ECO:0007669"/>
    <property type="project" value="TreeGrafter"/>
</dbReference>
<keyword evidence="1" id="KW-0175">Coiled coil</keyword>
<reference evidence="4 5" key="1">
    <citation type="submission" date="2016-07" db="EMBL/GenBank/DDBJ databases">
        <title>Pervasive Adenine N6-methylation of Active Genes in Fungi.</title>
        <authorList>
            <consortium name="DOE Joint Genome Institute"/>
            <person name="Mondo S.J."/>
            <person name="Dannebaum R.O."/>
            <person name="Kuo R.C."/>
            <person name="Labutti K."/>
            <person name="Haridas S."/>
            <person name="Kuo A."/>
            <person name="Salamov A."/>
            <person name="Ahrendt S.R."/>
            <person name="Lipzen A."/>
            <person name="Sullivan W."/>
            <person name="Andreopoulos W.B."/>
            <person name="Clum A."/>
            <person name="Lindquist E."/>
            <person name="Daum C."/>
            <person name="Ramamoorthy G.K."/>
            <person name="Gryganskyi A."/>
            <person name="Culley D."/>
            <person name="Magnuson J.K."/>
            <person name="James T.Y."/>
            <person name="O'Malley M.A."/>
            <person name="Stajich J.E."/>
            <person name="Spatafora J.W."/>
            <person name="Visel A."/>
            <person name="Grigoriev I.V."/>
        </authorList>
    </citation>
    <scope>NUCLEOTIDE SEQUENCE [LARGE SCALE GENOMIC DNA]</scope>
    <source>
        <strain evidence="4 5">CBS 129021</strain>
    </source>
</reference>
<protein>
    <submittedName>
        <fullName evidence="4">Prefoldin subunit-domain-containing protein</fullName>
    </submittedName>
</protein>
<evidence type="ECO:0000313" key="5">
    <source>
        <dbReference type="Proteomes" id="UP000193689"/>
    </source>
</evidence>
<dbReference type="InterPro" id="IPR039553">
    <property type="entry name" value="Prefoldin-like"/>
</dbReference>
<feature type="coiled-coil region" evidence="1">
    <location>
        <begin position="8"/>
        <end position="45"/>
    </location>
</feature>
<organism evidence="4 5">
    <name type="scientific">Pseudomassariella vexata</name>
    <dbReference type="NCBI Taxonomy" id="1141098"/>
    <lineage>
        <taxon>Eukaryota</taxon>
        <taxon>Fungi</taxon>
        <taxon>Dikarya</taxon>
        <taxon>Ascomycota</taxon>
        <taxon>Pezizomycotina</taxon>
        <taxon>Sordariomycetes</taxon>
        <taxon>Xylariomycetidae</taxon>
        <taxon>Amphisphaeriales</taxon>
        <taxon>Pseudomassariaceae</taxon>
        <taxon>Pseudomassariella</taxon>
    </lineage>
</organism>
<dbReference type="EMBL" id="MCFJ01000018">
    <property type="protein sequence ID" value="ORY57899.1"/>
    <property type="molecule type" value="Genomic_DNA"/>
</dbReference>
<keyword evidence="5" id="KW-1185">Reference proteome</keyword>
<feature type="region of interest" description="Disordered" evidence="2">
    <location>
        <begin position="175"/>
        <end position="238"/>
    </location>
</feature>
<dbReference type="GeneID" id="63773038"/>
<feature type="region of interest" description="Disordered" evidence="2">
    <location>
        <begin position="291"/>
        <end position="499"/>
    </location>
</feature>
<evidence type="ECO:0000313" key="4">
    <source>
        <dbReference type="EMBL" id="ORY57899.1"/>
    </source>
</evidence>
<dbReference type="RefSeq" id="XP_040711028.1">
    <property type="nucleotide sequence ID" value="XM_040856826.1"/>
</dbReference>
<feature type="domain" description="DUF3835" evidence="3">
    <location>
        <begin position="521"/>
        <end position="596"/>
    </location>
</feature>
<dbReference type="InterPro" id="IPR052255">
    <property type="entry name" value="RNA_pol_II_subunit5-mediator"/>
</dbReference>
<evidence type="ECO:0000256" key="2">
    <source>
        <dbReference type="SAM" id="MobiDB-lite"/>
    </source>
</evidence>
<gene>
    <name evidence="4" type="ORF">BCR38DRAFT_353897</name>
</gene>